<evidence type="ECO:0000256" key="13">
    <source>
        <dbReference type="SAM" id="MobiDB-lite"/>
    </source>
</evidence>
<dbReference type="Proteomes" id="UP001187531">
    <property type="component" value="Unassembled WGS sequence"/>
</dbReference>
<dbReference type="InterPro" id="IPR025527">
    <property type="entry name" value="HUWE1/Rev1_UBM"/>
</dbReference>
<dbReference type="Gene3D" id="3.30.720.50">
    <property type="match status" value="1"/>
</dbReference>
<keyword evidence="5" id="KW-0597">Phosphoprotein</keyword>
<comment type="caution">
    <text evidence="18">The sequence shown here is derived from an EMBL/GenBank/DDBJ whole genome shotgun (WGS) entry which is preliminary data.</text>
</comment>
<evidence type="ECO:0000313" key="19">
    <source>
        <dbReference type="Proteomes" id="UP001187531"/>
    </source>
</evidence>
<dbReference type="CDD" id="cd00078">
    <property type="entry name" value="HECTc"/>
    <property type="match status" value="1"/>
</dbReference>
<proteinExistence type="inferred from homology"/>
<dbReference type="GO" id="GO:0005634">
    <property type="term" value="C:nucleus"/>
    <property type="evidence" value="ECO:0007669"/>
    <property type="project" value="UniProtKB-SubCell"/>
</dbReference>
<evidence type="ECO:0000259" key="15">
    <source>
        <dbReference type="PROSITE" id="PS50030"/>
    </source>
</evidence>
<dbReference type="Gene3D" id="3.30.2160.10">
    <property type="entry name" value="Hect, E3 ligase catalytic domain"/>
    <property type="match status" value="1"/>
</dbReference>
<evidence type="ECO:0000256" key="1">
    <source>
        <dbReference type="ARBA" id="ARBA00000885"/>
    </source>
</evidence>
<feature type="active site" description="Glycyl thioester intermediate" evidence="12">
    <location>
        <position position="3874"/>
    </location>
</feature>
<dbReference type="InterPro" id="IPR016024">
    <property type="entry name" value="ARM-type_fold"/>
</dbReference>
<dbReference type="GO" id="GO:0009966">
    <property type="term" value="P:regulation of signal transduction"/>
    <property type="evidence" value="ECO:0007669"/>
    <property type="project" value="UniProtKB-ARBA"/>
</dbReference>
<protein>
    <recommendedName>
        <fullName evidence="4">HECT-type E3 ubiquitin transferase</fullName>
        <ecNumber evidence="4">2.3.2.26</ecNumber>
    </recommendedName>
</protein>
<dbReference type="Pfam" id="PF00632">
    <property type="entry name" value="HECT"/>
    <property type="match status" value="1"/>
</dbReference>
<dbReference type="InterPro" id="IPR035983">
    <property type="entry name" value="Hect_E3_ubiquitin_ligase"/>
</dbReference>
<dbReference type="Pfam" id="PF02825">
    <property type="entry name" value="WWE"/>
    <property type="match status" value="1"/>
</dbReference>
<feature type="region of interest" description="Disordered" evidence="13">
    <location>
        <begin position="2479"/>
        <end position="2527"/>
    </location>
</feature>
<feature type="compositionally biased region" description="Basic residues" evidence="13">
    <location>
        <begin position="2355"/>
        <end position="2366"/>
    </location>
</feature>
<dbReference type="EC" id="2.3.2.26" evidence="4"/>
<dbReference type="Pfam" id="PF06025">
    <property type="entry name" value="DUF913"/>
    <property type="match status" value="1"/>
</dbReference>
<dbReference type="SMART" id="SM00119">
    <property type="entry name" value="HECTc"/>
    <property type="match status" value="1"/>
</dbReference>
<dbReference type="InterPro" id="IPR004170">
    <property type="entry name" value="WWE_dom"/>
</dbReference>
<dbReference type="InterPro" id="IPR015940">
    <property type="entry name" value="UBA"/>
</dbReference>
<dbReference type="Gene3D" id="3.30.2410.10">
    <property type="entry name" value="Hect, E3 ligase catalytic domain"/>
    <property type="match status" value="1"/>
</dbReference>
<evidence type="ECO:0000256" key="4">
    <source>
        <dbReference type="ARBA" id="ARBA00012485"/>
    </source>
</evidence>
<dbReference type="GO" id="GO:0061630">
    <property type="term" value="F:ubiquitin protein ligase activity"/>
    <property type="evidence" value="ECO:0007669"/>
    <property type="project" value="UniProtKB-EC"/>
</dbReference>
<reference evidence="18" key="1">
    <citation type="submission" date="2023-07" db="EMBL/GenBank/DDBJ databases">
        <title>Chromosome-level genome assembly of Artemia franciscana.</title>
        <authorList>
            <person name="Jo E."/>
        </authorList>
    </citation>
    <scope>NUCLEOTIDE SEQUENCE</scope>
    <source>
        <tissue evidence="18">Whole body</tissue>
    </source>
</reference>
<dbReference type="InterPro" id="IPR050409">
    <property type="entry name" value="E3_ubiq-protein_ligase"/>
</dbReference>
<accession>A0AA88H946</accession>
<feature type="compositionally biased region" description="Polar residues" evidence="13">
    <location>
        <begin position="480"/>
        <end position="491"/>
    </location>
</feature>
<feature type="compositionally biased region" description="Basic and acidic residues" evidence="13">
    <location>
        <begin position="2123"/>
        <end position="2133"/>
    </location>
</feature>
<feature type="region of interest" description="Disordered" evidence="13">
    <location>
        <begin position="2343"/>
        <end position="2371"/>
    </location>
</feature>
<keyword evidence="10" id="KW-0539">Nucleus</keyword>
<feature type="region of interest" description="Disordered" evidence="13">
    <location>
        <begin position="2093"/>
        <end position="2143"/>
    </location>
</feature>
<comment type="pathway">
    <text evidence="3">Protein modification; protein ubiquitination.</text>
</comment>
<feature type="region of interest" description="Disordered" evidence="13">
    <location>
        <begin position="2548"/>
        <end position="2586"/>
    </location>
</feature>
<evidence type="ECO:0000256" key="3">
    <source>
        <dbReference type="ARBA" id="ARBA00004906"/>
    </source>
</evidence>
<evidence type="ECO:0000256" key="2">
    <source>
        <dbReference type="ARBA" id="ARBA00004123"/>
    </source>
</evidence>
<dbReference type="PANTHER" id="PTHR11254">
    <property type="entry name" value="HECT DOMAIN UBIQUITIN-PROTEIN LIGASE"/>
    <property type="match status" value="1"/>
</dbReference>
<keyword evidence="8 12" id="KW-0833">Ubl conjugation pathway</keyword>
<dbReference type="GO" id="GO:0006281">
    <property type="term" value="P:DNA repair"/>
    <property type="evidence" value="ECO:0007669"/>
    <property type="project" value="UniProtKB-KW"/>
</dbReference>
<dbReference type="GO" id="GO:0006511">
    <property type="term" value="P:ubiquitin-dependent protein catabolic process"/>
    <property type="evidence" value="ECO:0007669"/>
    <property type="project" value="TreeGrafter"/>
</dbReference>
<feature type="region of interest" description="Disordered" evidence="13">
    <location>
        <begin position="1263"/>
        <end position="1285"/>
    </location>
</feature>
<name>A0AA88H946_ARTSF</name>
<evidence type="ECO:0000256" key="12">
    <source>
        <dbReference type="PROSITE-ProRule" id="PRU00104"/>
    </source>
</evidence>
<feature type="region of interest" description="Disordered" evidence="13">
    <location>
        <begin position="2174"/>
        <end position="2254"/>
    </location>
</feature>
<dbReference type="Pfam" id="PF00627">
    <property type="entry name" value="UBA"/>
    <property type="match status" value="1"/>
</dbReference>
<evidence type="ECO:0000256" key="6">
    <source>
        <dbReference type="ARBA" id="ARBA00022679"/>
    </source>
</evidence>
<feature type="compositionally biased region" description="Low complexity" evidence="13">
    <location>
        <begin position="3362"/>
        <end position="3374"/>
    </location>
</feature>
<evidence type="ECO:0000256" key="8">
    <source>
        <dbReference type="ARBA" id="ARBA00022786"/>
    </source>
</evidence>
<feature type="transmembrane region" description="Helical" evidence="14">
    <location>
        <begin position="119"/>
        <end position="141"/>
    </location>
</feature>
<keyword evidence="19" id="KW-1185">Reference proteome</keyword>
<dbReference type="Pfam" id="PF06012">
    <property type="entry name" value="DUF908"/>
    <property type="match status" value="1"/>
</dbReference>
<dbReference type="SUPFAM" id="SSF46934">
    <property type="entry name" value="UBA-like"/>
    <property type="match status" value="1"/>
</dbReference>
<dbReference type="Gene3D" id="3.90.1750.10">
    <property type="entry name" value="Hect, E3 ligase catalytic domains"/>
    <property type="match status" value="1"/>
</dbReference>
<comment type="subcellular location">
    <subcellularLocation>
        <location evidence="2">Nucleus</location>
    </subcellularLocation>
</comment>
<feature type="domain" description="WWE" evidence="17">
    <location>
        <begin position="1532"/>
        <end position="1609"/>
    </location>
</feature>
<dbReference type="EMBL" id="JAVRJZ010000019">
    <property type="protein sequence ID" value="KAK2707710.1"/>
    <property type="molecule type" value="Genomic_DNA"/>
</dbReference>
<keyword evidence="14" id="KW-0812">Transmembrane</keyword>
<feature type="region of interest" description="Disordered" evidence="13">
    <location>
        <begin position="1870"/>
        <end position="1891"/>
    </location>
</feature>
<feature type="compositionally biased region" description="Polar residues" evidence="13">
    <location>
        <begin position="719"/>
        <end position="737"/>
    </location>
</feature>
<evidence type="ECO:0000256" key="10">
    <source>
        <dbReference type="ARBA" id="ARBA00023242"/>
    </source>
</evidence>
<evidence type="ECO:0000259" key="17">
    <source>
        <dbReference type="PROSITE" id="PS50918"/>
    </source>
</evidence>
<evidence type="ECO:0000256" key="7">
    <source>
        <dbReference type="ARBA" id="ARBA00022763"/>
    </source>
</evidence>
<evidence type="ECO:0000256" key="5">
    <source>
        <dbReference type="ARBA" id="ARBA00022553"/>
    </source>
</evidence>
<dbReference type="InterPro" id="IPR000569">
    <property type="entry name" value="HECT_dom"/>
</dbReference>
<dbReference type="SUPFAM" id="SSF56204">
    <property type="entry name" value="Hect, E3 ligase catalytic domain"/>
    <property type="match status" value="1"/>
</dbReference>
<feature type="compositionally biased region" description="Basic and acidic residues" evidence="13">
    <location>
        <begin position="2499"/>
        <end position="2517"/>
    </location>
</feature>
<dbReference type="FunFam" id="3.30.2160.10:FF:000007">
    <property type="entry name" value="E3 ubiquitin-protein ligase HUWE1 isoform X2"/>
    <property type="match status" value="1"/>
</dbReference>
<dbReference type="InterPro" id="IPR010314">
    <property type="entry name" value="E3_Ub_ligase_DUF913"/>
</dbReference>
<dbReference type="InterPro" id="IPR009060">
    <property type="entry name" value="UBA-like_sf"/>
</dbReference>
<feature type="compositionally biased region" description="Acidic residues" evidence="13">
    <location>
        <begin position="2199"/>
        <end position="2250"/>
    </location>
</feature>
<dbReference type="InterPro" id="IPR010309">
    <property type="entry name" value="E3_Ub_ligase_DUF908"/>
</dbReference>
<dbReference type="PANTHER" id="PTHR11254:SF67">
    <property type="entry name" value="E3 UBIQUITIN-PROTEIN LIGASE HUWE1"/>
    <property type="match status" value="1"/>
</dbReference>
<sequence length="3907" mass="434298">MKIDRTKNKKIASELPTDCRLLIERLKTASDEELLIELKKIESWTFGKCELYHWIDVLDRLDSILAKAVAREKEGSWVLACDMPQNKQLKELLLWTLHFTTLLIEHSFSRHLYNSMEYLADLLSSTCLVVVLGVLNLLYMFSKRSNFIWRLPPTRRQTLLTRLTHLAESWGGKENGFGIAECCKEQPISNFPSSATALHFEFHIENQNEPKKPGRNVVIHVDNVDKIKVSPAEFMTELIETFNVPESKQMQLFTLLRLSYSFSDYRKRLQCVQARLQALSVLVYSNSLGENVHTLLYPGLLEELVDVLEMNEMQLMEIRAAALRTLTSIIHLDRNPNVPKFNTIVDVTGAGSYHGFLPVMVRSCIASLTKPDSELQPFPLPLATALFSFLYHLASYEAGGDALVNCGIIESLLRVVQWHGTELEHITFVTRAVRVIDLITNLDFTAFQAHSGHNIFIQRLESEVNICRKEQPFEIYVPSTTNQSLSSQTEDQAMEVDQPSSSDSAAISHLETKPKTSVVCLPQRAALLKSMLNFLKKAVADSGFSDSVRHLMEGSLPSSLKHIISNAEYYGSSLFLLATDVVTVYVFHEPSLLSSLQDSGLTDVLLQALLVKDVPVTREVLASLPNVFSALCLNSRGLEAFVACKPFEKLFKVFVSPEYLPAMRRRRGSDPLGDTAATLGSAMDELMRHQPSLRGDATGAIIKLLEELCTLGRDPTYTPKETATVGNVDSPAEANQSSDEEEDDDEGPRAEPQQKPPSATPEKVPLVDYVTNVMKFIDAILSNNSTDDHCREFVTQNGLDPLMSILSLPNLPLDFPSSTACQSVSSVCKSILNLAHEAQVLKVGLSHLQKTIEVLSPLTSYTSESGSYLLHEISLMDNPSEANRDPKSTPILHAISATHSFITMFIHVCRTSQADIRLAAITQWASSLGVGVLKQLSKLYTGLVWESTILLSVVSDESIPTGALADLERLLSVARKNEDSNEGVTAALEALKTASPGPSMDVDAEDTPSRKRPSIAQLRLVKPLLSSTSKLGRSLAELFGLLVKLCIGSPVRPRRSPLLPVPRSVPTPSALAVSSILGQLLSSGLAWEPTNIDTQWNESKSKAYVKTRLTYLICYVGFTQSMLLDDKKLIYHLILKKFIESGGLRHLFNAVDWVLTFDFETPELSESIGEFLDAWFTLIERLCNPKSLFDSPHTVPEEPSSNFTPLKYIITIHKLAVGVALKVWSRKVCTTYAARVTDSLLSILCHVLNGEATIKEKLSPRAAVPVEEGSSQPTPAANPAPRSEEPIIDPIHLTCLMEMGFERSECIEALLCTSSLEQATEFLLNFSNAPSRNSNAALESDNATVPETPSLLPPQPAKEDEAVILTLEPLDYGSMHEFSPDILPNCLQTIESLPDTVFRVCDFLVALVNRANQSFKATVLDTVLLRINEAIDKIEQIMGSSSDVDHVVKELIDNPASLSLSTKVHLCTLLIDEFKSDSAQSIARSGTLDRLVSLLKNSQQFLHQTKVEKPLPKWMAPLLLMIDEYSKVVVAASRRELMKKVVSHDWKWYDVVSGKWCTYTKPNNDIIDKAFWDGETSVKITAGRRRYVIQFTAMVQINEETSNRRPVMICLKNKKSEDLQAKTPGDMVNFESMEVDADENLSPLNIEQGLIIVRSCVGLMVPSIDGDTLHAVLRLCLRLTREYEHSFLFVDLGGMKKLLDLTQISTFHGFISLATLLIRHLLEDQASLRYAMEKTVAASVSVNAVATREINFLLRVFASAACRDSNMFADVAKSTLTLDVPMTFRRGEEEEPRLVVKANPNKPISPVPVLSETGRQVLYSLLNALILEPEEAAVTLQAEPIPSKEPKPHGWQQRQQVLRNPSAIDLLNQASEEIPDSSKEKKKETKEDESLKKKQHLLSKSIICRLLGELVRSYAGCSKVITEYSFQAGASPLVTEDCSAIAFILDNLLPSTQTAGDKDCPAHVKLFLGAIASCSHTPDAQNILIVEIKNALQRALALQESSDKHTRIQAIANLISSILESSASQKENRGMATPPNNNTPLVKVMIKRGIVSELARASYCLDLSSPNLAATVNAVLKPLEFLTRVVNIPVPSPLARSQGPQAAANVSEPTPQTTEGDAQAEAHPGEDTERTENDLSTTNDPIVEDAENVLEEIMDTILDRGRSDPESQVLGEVHMSDSQMENLDHEDDTSDSEGSQIDEHDDEDEEENADEGDEENDEENIDEQDDEASENEDNGDNDDEGGSAMEEESNDYQQAAEDSFLRHVENDDYLMIHTLGDHDNLATLSSALGGFIFNDPSNIRALQLNLHSFDDATSAAPESIGAPAPRFTPFTHPLLSDRQAAAQASAQESQGTVIARHRMSRTRNRPSQRPNTSVIIQRLLGPSANQDLVQLDASQVLGLGRESRFLFIDTVFGGQEDDHFEVRDQGGGMFGSSVGISNSGQTPSTLGRWLEEAFVMDASSIHDCLTIVKPSIMEHIEEQKDKELAERKEKRRKQLEEEEAKKRQEREKKEKQEEQKVSESSQQGDVQNATMNLAQSMVESVLDSILSRDQENENAEVSSTPDTVEFHPESESSRDLTVLTPSEEQQVPGISEVAAVSQGQDITIQNAEQQQPPSPAVEPEGTETPLNALMNLCSAQPAMPERQRAPETEMVVEPLPNLPSNVQSAALAPPQPSATEIPPEIQAILGDLVVPEGVDPSFLAALPEEMRQEVINEHNRMQRLQGRTPRSVNDIPSSASNVEVNPEFLAALPPSIQEEVLTQQRLEQQRIVPALVPSSAASTDQPEDSAGFLQSLPTSLRQTVLADLEDSQIALLPPDLAAEAQRLRREWEARNRHLNERIFSSDASALNSILRSTVRLAGARYAIQAMPSSRSGWTAWGSRGATATTSSQAAYQPKPKGKQLLDVDGLTCLLVLLFLDEPKLNIARLHRVIRNLCYHNQTRQWVIKSLLLILEKINQQKEDTCLKKKAQLPATKEAGVFWLNISMDAALGSKTSVFSIIRPATGKKAPGVEKTNILVHPQAAPTVCRHVLDVIIQLAKTFPETFLPKEETDEKAEKTPKGKKSDTVPSFWDVLLRLDTSASKKGKSGAKIQPGFISTLTNESEQCVTTFETSPFGQLFSMLSMPVVKRSALLTDRMLKALSLVSLGLPGSIAPSSRRQEGRMRDWERREIQKQEAAKETSKAQTVLLNGALEPSLRLAVGVLTSKSCSEEGLEDATSLLMNLSHASKCDLILNLLLDGARELGCVIRDQIQSLLNELRSVQSVKANVGEKMEEVPEEPSSSKSYKGVMVDRFTRDNVVLSAPSKPKALAVPTSELQLSSMTPLTTKGSNQAFFLRILKVVLQLKEAKSSKVQQPVAEADRGGQTETSTETNITNEEAPMEVDNEPETSTPIPPEVPQKSLSEQLDLDELWITLSNCLELLSETPDSHAVLILQPTVEAFFLVHGSAAKNKKEELAPAELQEPPSPLPIGSTDLPTPVPKEANLSPEVQKFLSFAEKHRTVLNQILRQSSCNLTDGPFAVLVDHTRVLDFDVKRRFFRSELEKADEGHRREDLAVHVRREHVFQDSFRELHRRNAEEWKHRFYIVFEGEEGQDAGGLLREWYVIISREIFNPMYALFKISPGDRVTYMINESSHYNPNHLQYFKFVGRVIAKAIYDNKLLECYFTRSFYKHILGKHVKYTDMETEDYSFYQGLVFLMEHDIAELGYELTFSTEVQEFGVTEIRDLKPNGRNITVTEENKMEYVRLVCQMKMTGAIRKQLDAFLEGFYDIIPKRLISIFNEQELELLISGLPNVDVEDLRANTEYHKYQVNSLQIQWFWRALRSFDQADRAKFLQFVTGTSKVPLQGFAALEGMNGTQKFQIHRDDRSTDRLPSAHTCFNQLDLPAYETYDKLREYLLKAIRECSEGFGFA</sequence>
<dbReference type="Gene3D" id="6.10.250.1630">
    <property type="match status" value="1"/>
</dbReference>
<feature type="region of interest" description="Disordered" evidence="13">
    <location>
        <begin position="3348"/>
        <end position="3395"/>
    </location>
</feature>
<feature type="compositionally biased region" description="Polar residues" evidence="13">
    <location>
        <begin position="1334"/>
        <end position="1347"/>
    </location>
</feature>
<comment type="similarity">
    <text evidence="11">Belongs to the UPL family. TOM1/PTR1 subfamily.</text>
</comment>
<dbReference type="PROSITE" id="PS50237">
    <property type="entry name" value="HECT"/>
    <property type="match status" value="1"/>
</dbReference>
<dbReference type="Gene3D" id="1.10.8.10">
    <property type="entry name" value="DNA helicase RuvA subunit, C-terminal domain"/>
    <property type="match status" value="1"/>
</dbReference>
<feature type="compositionally biased region" description="Basic and acidic residues" evidence="13">
    <location>
        <begin position="1876"/>
        <end position="1891"/>
    </location>
</feature>
<feature type="compositionally biased region" description="Basic and acidic residues" evidence="13">
    <location>
        <begin position="2564"/>
        <end position="2574"/>
    </location>
</feature>
<evidence type="ECO:0000313" key="18">
    <source>
        <dbReference type="EMBL" id="KAK2707710.1"/>
    </source>
</evidence>
<dbReference type="GO" id="GO:0000209">
    <property type="term" value="P:protein polyubiquitination"/>
    <property type="evidence" value="ECO:0007669"/>
    <property type="project" value="TreeGrafter"/>
</dbReference>
<keyword evidence="9" id="KW-0234">DNA repair</keyword>
<dbReference type="PROSITE" id="PS50918">
    <property type="entry name" value="WWE"/>
    <property type="match status" value="1"/>
</dbReference>
<dbReference type="SUPFAM" id="SSF48371">
    <property type="entry name" value="ARM repeat"/>
    <property type="match status" value="1"/>
</dbReference>
<comment type="catalytic activity">
    <reaction evidence="1">
        <text>S-ubiquitinyl-[E2 ubiquitin-conjugating enzyme]-L-cysteine + [acceptor protein]-L-lysine = [E2 ubiquitin-conjugating enzyme]-L-cysteine + N(6)-ubiquitinyl-[acceptor protein]-L-lysine.</text>
        <dbReference type="EC" id="2.3.2.26"/>
    </reaction>
</comment>
<organism evidence="18 19">
    <name type="scientific">Artemia franciscana</name>
    <name type="common">Brine shrimp</name>
    <name type="synonym">Artemia sanfranciscana</name>
    <dbReference type="NCBI Taxonomy" id="6661"/>
    <lineage>
        <taxon>Eukaryota</taxon>
        <taxon>Metazoa</taxon>
        <taxon>Ecdysozoa</taxon>
        <taxon>Arthropoda</taxon>
        <taxon>Crustacea</taxon>
        <taxon>Branchiopoda</taxon>
        <taxon>Anostraca</taxon>
        <taxon>Artemiidae</taxon>
        <taxon>Artemia</taxon>
    </lineage>
</organism>
<dbReference type="FunFam" id="3.90.1750.10:FF:000003">
    <property type="entry name" value="E3 ubiquitin-protein ligase UPL1"/>
    <property type="match status" value="1"/>
</dbReference>
<dbReference type="SUPFAM" id="SSF117839">
    <property type="entry name" value="WWE domain"/>
    <property type="match status" value="1"/>
</dbReference>
<dbReference type="InterPro" id="IPR037197">
    <property type="entry name" value="WWE_dom_sf"/>
</dbReference>
<feature type="region of interest" description="Disordered" evidence="13">
    <location>
        <begin position="1334"/>
        <end position="1355"/>
    </location>
</feature>
<evidence type="ECO:0000256" key="11">
    <source>
        <dbReference type="ARBA" id="ARBA00034494"/>
    </source>
</evidence>
<feature type="compositionally biased region" description="Polar residues" evidence="13">
    <location>
        <begin position="2518"/>
        <end position="2527"/>
    </location>
</feature>
<feature type="region of interest" description="Disordered" evidence="13">
    <location>
        <begin position="713"/>
        <end position="764"/>
    </location>
</feature>
<feature type="region of interest" description="Disordered" evidence="13">
    <location>
        <begin position="480"/>
        <end position="506"/>
    </location>
</feature>
<evidence type="ECO:0000256" key="14">
    <source>
        <dbReference type="SAM" id="Phobius"/>
    </source>
</evidence>
<keyword evidence="6" id="KW-0808">Transferase</keyword>
<keyword evidence="7" id="KW-0227">DNA damage</keyword>
<feature type="compositionally biased region" description="Polar residues" evidence="13">
    <location>
        <begin position="2107"/>
        <end position="2116"/>
    </location>
</feature>
<evidence type="ECO:0000256" key="9">
    <source>
        <dbReference type="ARBA" id="ARBA00023204"/>
    </source>
</evidence>
<dbReference type="FunFam" id="3.30.2410.10:FF:000004">
    <property type="entry name" value="E3 ubiquitin-protein ligase HUWE1, variant"/>
    <property type="match status" value="1"/>
</dbReference>
<feature type="compositionally biased region" description="Basic and acidic residues" evidence="13">
    <location>
        <begin position="2479"/>
        <end position="2488"/>
    </location>
</feature>
<keyword evidence="14" id="KW-0472">Membrane</keyword>
<dbReference type="Pfam" id="PF14377">
    <property type="entry name" value="UBM"/>
    <property type="match status" value="3"/>
</dbReference>
<evidence type="ECO:0000259" key="16">
    <source>
        <dbReference type="PROSITE" id="PS50237"/>
    </source>
</evidence>
<keyword evidence="14" id="KW-1133">Transmembrane helix</keyword>
<feature type="domain" description="HECT" evidence="16">
    <location>
        <begin position="3571"/>
        <end position="3907"/>
    </location>
</feature>
<feature type="domain" description="UBA" evidence="15">
    <location>
        <begin position="1281"/>
        <end position="1326"/>
    </location>
</feature>
<gene>
    <name evidence="18" type="ORF">QYM36_015415</name>
</gene>
<dbReference type="GO" id="GO:0005737">
    <property type="term" value="C:cytoplasm"/>
    <property type="evidence" value="ECO:0007669"/>
    <property type="project" value="TreeGrafter"/>
</dbReference>
<dbReference type="PROSITE" id="PS50030">
    <property type="entry name" value="UBA"/>
    <property type="match status" value="1"/>
</dbReference>
<dbReference type="EMBL" id="JAVRJZ010000019">
    <property type="protein sequence ID" value="KAK2707711.1"/>
    <property type="molecule type" value="Genomic_DNA"/>
</dbReference>